<evidence type="ECO:0000256" key="1">
    <source>
        <dbReference type="SAM" id="Phobius"/>
    </source>
</evidence>
<protein>
    <submittedName>
        <fullName evidence="2">Uncharacterized protein</fullName>
    </submittedName>
</protein>
<reference evidence="2 3" key="1">
    <citation type="submission" date="2024-10" db="EMBL/GenBank/DDBJ databases">
        <authorList>
            <person name="Kim D."/>
        </authorList>
    </citation>
    <scope>NUCLEOTIDE SEQUENCE [LARGE SCALE GENOMIC DNA]</scope>
    <source>
        <strain evidence="2">BH-2024</strain>
    </source>
</reference>
<dbReference type="EMBL" id="JBICBT010000806">
    <property type="protein sequence ID" value="KAL3099762.1"/>
    <property type="molecule type" value="Genomic_DNA"/>
</dbReference>
<comment type="caution">
    <text evidence="2">The sequence shown here is derived from an EMBL/GenBank/DDBJ whole genome shotgun (WGS) entry which is preliminary data.</text>
</comment>
<organism evidence="2 3">
    <name type="scientific">Heterodera trifolii</name>
    <dbReference type="NCBI Taxonomy" id="157864"/>
    <lineage>
        <taxon>Eukaryota</taxon>
        <taxon>Metazoa</taxon>
        <taxon>Ecdysozoa</taxon>
        <taxon>Nematoda</taxon>
        <taxon>Chromadorea</taxon>
        <taxon>Rhabditida</taxon>
        <taxon>Tylenchina</taxon>
        <taxon>Tylenchomorpha</taxon>
        <taxon>Tylenchoidea</taxon>
        <taxon>Heteroderidae</taxon>
        <taxon>Heteroderinae</taxon>
        <taxon>Heterodera</taxon>
    </lineage>
</organism>
<keyword evidence="1" id="KW-0812">Transmembrane</keyword>
<proteinExistence type="predicted"/>
<sequence length="115" mass="13356">MAGEKQQQQQKKQNELRKNMTMLDRAVVAVENARDEAAENDRQQVSPAFYNEFNGRFENSDDRRTQAWIRQLLFEVNETNRKEEDNKGTTTDGTVIFLSICFGVSVGFIIRSMFK</sequence>
<dbReference type="AlphaFoldDB" id="A0ABD2KA85"/>
<keyword evidence="1" id="KW-1133">Transmembrane helix</keyword>
<accession>A0ABD2KA85</accession>
<evidence type="ECO:0000313" key="3">
    <source>
        <dbReference type="Proteomes" id="UP001620626"/>
    </source>
</evidence>
<feature type="transmembrane region" description="Helical" evidence="1">
    <location>
        <begin position="95"/>
        <end position="114"/>
    </location>
</feature>
<keyword evidence="1" id="KW-0472">Membrane</keyword>
<evidence type="ECO:0000313" key="2">
    <source>
        <dbReference type="EMBL" id="KAL3099762.1"/>
    </source>
</evidence>
<dbReference type="Proteomes" id="UP001620626">
    <property type="component" value="Unassembled WGS sequence"/>
</dbReference>
<name>A0ABD2KA85_9BILA</name>
<gene>
    <name evidence="2" type="ORF">niasHT_025284</name>
</gene>
<keyword evidence="3" id="KW-1185">Reference proteome</keyword>